<dbReference type="SUPFAM" id="SSF50978">
    <property type="entry name" value="WD40 repeat-like"/>
    <property type="match status" value="1"/>
</dbReference>
<dbReference type="RefSeq" id="XP_001305182.1">
    <property type="nucleotide sequence ID" value="XM_001305181.1"/>
</dbReference>
<keyword evidence="2" id="KW-1185">Reference proteome</keyword>
<dbReference type="AlphaFoldDB" id="A2FS61"/>
<dbReference type="InParanoid" id="A2FS61"/>
<dbReference type="VEuPathDB" id="TrichDB:TVAGG3_0885900"/>
<proteinExistence type="predicted"/>
<dbReference type="InterPro" id="IPR036322">
    <property type="entry name" value="WD40_repeat_dom_sf"/>
</dbReference>
<dbReference type="VEuPathDB" id="TrichDB:TVAG_405510"/>
<dbReference type="EMBL" id="DS113978">
    <property type="protein sequence ID" value="EAX92252.1"/>
    <property type="molecule type" value="Genomic_DNA"/>
</dbReference>
<dbReference type="KEGG" id="tva:4749960"/>
<organism evidence="1 2">
    <name type="scientific">Trichomonas vaginalis (strain ATCC PRA-98 / G3)</name>
    <dbReference type="NCBI Taxonomy" id="412133"/>
    <lineage>
        <taxon>Eukaryota</taxon>
        <taxon>Metamonada</taxon>
        <taxon>Parabasalia</taxon>
        <taxon>Trichomonadida</taxon>
        <taxon>Trichomonadidae</taxon>
        <taxon>Trichomonas</taxon>
    </lineage>
</organism>
<dbReference type="Proteomes" id="UP000001542">
    <property type="component" value="Unassembled WGS sequence"/>
</dbReference>
<reference evidence="1" key="1">
    <citation type="submission" date="2006-10" db="EMBL/GenBank/DDBJ databases">
        <authorList>
            <person name="Amadeo P."/>
            <person name="Zhao Q."/>
            <person name="Wortman J."/>
            <person name="Fraser-Liggett C."/>
            <person name="Carlton J."/>
        </authorList>
    </citation>
    <scope>NUCLEOTIDE SEQUENCE</scope>
    <source>
        <strain evidence="1">G3</strain>
    </source>
</reference>
<dbReference type="SMR" id="A2FS61"/>
<dbReference type="Gene3D" id="2.130.10.10">
    <property type="entry name" value="YVTN repeat-like/Quinoprotein amine dehydrogenase"/>
    <property type="match status" value="1"/>
</dbReference>
<protein>
    <submittedName>
        <fullName evidence="1">Uncharacterized protein</fullName>
    </submittedName>
</protein>
<name>A2FS61_TRIV3</name>
<sequence length="748" mass="83820">MNHFPEYGAYGSLYLGYHYGKGMVIIHYLDSVRVFELETLKEIAKQQFKMPITRVLLPKRSKKIELQFAVITEDQYSHLLSLQKSGLVVTSSAELNDTALQVYCLLYDKFCHAHVLSEKGVIKSLSKPSQPKIDLSWPPKTMQNIKRFCPCQKFDGQKVIAPNSAAFLAYHYMNDDALISSWIYNFETKEILNGPFSITTAQTSIYLNSRYFMSGPDIYSVNPYKTIGGMAGIVLSSNSDTESVTISNNKGQIYQISQNGLKQIGSIIEPIVRLEATDEDFCYLTFDGKLITNSTKATLNLYPSFDIAYYSSLFAIPGHPNTIFRPLKKKAGPLPISFIFGDDEITNKHGAKWTAPAKISSYDYHQIAGYDYFIASTALTVTIMKAQPNDEAFELVFDTNWEKPVTSVGINQKSYVVADLSGVITLKSLDKNDQTAITIQTSLCMSISMSDFNIACGLADGTFQMISLKNNEVTYKIRPFRHSLKKVFLTNDGSVALVWSDTTIAEVVNYKLQFVALPTLPSGNQITYENGLVAISSMSGVEIYDVADGNILAQIPIQCVSISACKRRIAALSTKNELIILHYHHSIAVQTQVLLRLTDPLSVHITSNAVYIVCRRQLHVFDFEGKPVNTYDFLSYPRCASASENCLFIAFGRFLWIVNKDEKPKKFPHDKTNLKMITAINDNSFALATTSRVIVAYPSESKYTQIAKIERKIVSIKAIKTKEDGPVDKIAGYFADETMEYWEIPQSK</sequence>
<accession>A2FS61</accession>
<dbReference type="InterPro" id="IPR015943">
    <property type="entry name" value="WD40/YVTN_repeat-like_dom_sf"/>
</dbReference>
<evidence type="ECO:0000313" key="2">
    <source>
        <dbReference type="Proteomes" id="UP000001542"/>
    </source>
</evidence>
<evidence type="ECO:0000313" key="1">
    <source>
        <dbReference type="EMBL" id="EAX92252.1"/>
    </source>
</evidence>
<gene>
    <name evidence="1" type="ORF">TVAG_405510</name>
</gene>
<reference evidence="1" key="2">
    <citation type="journal article" date="2007" name="Science">
        <title>Draft genome sequence of the sexually transmitted pathogen Trichomonas vaginalis.</title>
        <authorList>
            <person name="Carlton J.M."/>
            <person name="Hirt R.P."/>
            <person name="Silva J.C."/>
            <person name="Delcher A.L."/>
            <person name="Schatz M."/>
            <person name="Zhao Q."/>
            <person name="Wortman J.R."/>
            <person name="Bidwell S.L."/>
            <person name="Alsmark U.C.M."/>
            <person name="Besteiro S."/>
            <person name="Sicheritz-Ponten T."/>
            <person name="Noel C.J."/>
            <person name="Dacks J.B."/>
            <person name="Foster P.G."/>
            <person name="Simillion C."/>
            <person name="Van de Peer Y."/>
            <person name="Miranda-Saavedra D."/>
            <person name="Barton G.J."/>
            <person name="Westrop G.D."/>
            <person name="Mueller S."/>
            <person name="Dessi D."/>
            <person name="Fiori P.L."/>
            <person name="Ren Q."/>
            <person name="Paulsen I."/>
            <person name="Zhang H."/>
            <person name="Bastida-Corcuera F.D."/>
            <person name="Simoes-Barbosa A."/>
            <person name="Brown M.T."/>
            <person name="Hayes R.D."/>
            <person name="Mukherjee M."/>
            <person name="Okumura C.Y."/>
            <person name="Schneider R."/>
            <person name="Smith A.J."/>
            <person name="Vanacova S."/>
            <person name="Villalvazo M."/>
            <person name="Haas B.J."/>
            <person name="Pertea M."/>
            <person name="Feldblyum T.V."/>
            <person name="Utterback T.R."/>
            <person name="Shu C.L."/>
            <person name="Osoegawa K."/>
            <person name="de Jong P.J."/>
            <person name="Hrdy I."/>
            <person name="Horvathova L."/>
            <person name="Zubacova Z."/>
            <person name="Dolezal P."/>
            <person name="Malik S.B."/>
            <person name="Logsdon J.M. Jr."/>
            <person name="Henze K."/>
            <person name="Gupta A."/>
            <person name="Wang C.C."/>
            <person name="Dunne R.L."/>
            <person name="Upcroft J.A."/>
            <person name="Upcroft P."/>
            <person name="White O."/>
            <person name="Salzberg S.L."/>
            <person name="Tang P."/>
            <person name="Chiu C.-H."/>
            <person name="Lee Y.-S."/>
            <person name="Embley T.M."/>
            <person name="Coombs G.H."/>
            <person name="Mottram J.C."/>
            <person name="Tachezy J."/>
            <person name="Fraser-Liggett C.M."/>
            <person name="Johnson P.J."/>
        </authorList>
    </citation>
    <scope>NUCLEOTIDE SEQUENCE [LARGE SCALE GENOMIC DNA]</scope>
    <source>
        <strain evidence="1">G3</strain>
    </source>
</reference>